<dbReference type="Proteomes" id="UP001147782">
    <property type="component" value="Unassembled WGS sequence"/>
</dbReference>
<feature type="domain" description="Zn(2)-C6 fungal-type" evidence="8">
    <location>
        <begin position="52"/>
        <end position="81"/>
    </location>
</feature>
<dbReference type="SMART" id="SM00066">
    <property type="entry name" value="GAL4"/>
    <property type="match status" value="1"/>
</dbReference>
<comment type="caution">
    <text evidence="9">The sequence shown here is derived from an EMBL/GenBank/DDBJ whole genome shotgun (WGS) entry which is preliminary data.</text>
</comment>
<dbReference type="InterPro" id="IPR007219">
    <property type="entry name" value="XnlR_reg_dom"/>
</dbReference>
<dbReference type="SUPFAM" id="SSF57701">
    <property type="entry name" value="Zn2/Cys6 DNA-binding domain"/>
    <property type="match status" value="1"/>
</dbReference>
<dbReference type="PROSITE" id="PS50048">
    <property type="entry name" value="ZN2_CY6_FUNGAL_2"/>
    <property type="match status" value="1"/>
</dbReference>
<keyword evidence="3" id="KW-0805">Transcription regulation</keyword>
<evidence type="ECO:0000256" key="7">
    <source>
        <dbReference type="SAM" id="MobiDB-lite"/>
    </source>
</evidence>
<evidence type="ECO:0000256" key="2">
    <source>
        <dbReference type="ARBA" id="ARBA00022723"/>
    </source>
</evidence>
<dbReference type="GO" id="GO:0006351">
    <property type="term" value="P:DNA-templated transcription"/>
    <property type="evidence" value="ECO:0007669"/>
    <property type="project" value="InterPro"/>
</dbReference>
<feature type="region of interest" description="Disordered" evidence="7">
    <location>
        <begin position="1"/>
        <end position="51"/>
    </location>
</feature>
<dbReference type="PROSITE" id="PS00463">
    <property type="entry name" value="ZN2_CY6_FUNGAL_1"/>
    <property type="match status" value="1"/>
</dbReference>
<feature type="compositionally biased region" description="Polar residues" evidence="7">
    <location>
        <begin position="126"/>
        <end position="154"/>
    </location>
</feature>
<dbReference type="CDD" id="cd00067">
    <property type="entry name" value="GAL4"/>
    <property type="match status" value="1"/>
</dbReference>
<dbReference type="InterPro" id="IPR036864">
    <property type="entry name" value="Zn2-C6_fun-type_DNA-bd_sf"/>
</dbReference>
<dbReference type="EMBL" id="JAPZBS010000004">
    <property type="protein sequence ID" value="KAJ5377562.1"/>
    <property type="molecule type" value="Genomic_DNA"/>
</dbReference>
<keyword evidence="4" id="KW-0238">DNA-binding</keyword>
<evidence type="ECO:0000256" key="5">
    <source>
        <dbReference type="ARBA" id="ARBA00023163"/>
    </source>
</evidence>
<accession>A0A9W9VD42</accession>
<evidence type="ECO:0000313" key="9">
    <source>
        <dbReference type="EMBL" id="KAJ5377562.1"/>
    </source>
</evidence>
<evidence type="ECO:0000256" key="6">
    <source>
        <dbReference type="ARBA" id="ARBA00023242"/>
    </source>
</evidence>
<dbReference type="GO" id="GO:0005634">
    <property type="term" value="C:nucleus"/>
    <property type="evidence" value="ECO:0007669"/>
    <property type="project" value="UniProtKB-SubCell"/>
</dbReference>
<keyword evidence="10" id="KW-1185">Reference proteome</keyword>
<comment type="subcellular location">
    <subcellularLocation>
        <location evidence="1">Nucleus</location>
    </subcellularLocation>
</comment>
<reference evidence="9" key="1">
    <citation type="submission" date="2022-11" db="EMBL/GenBank/DDBJ databases">
        <authorList>
            <person name="Petersen C."/>
        </authorList>
    </citation>
    <scope>NUCLEOTIDE SEQUENCE</scope>
    <source>
        <strain evidence="9">IBT 29864</strain>
    </source>
</reference>
<dbReference type="RefSeq" id="XP_056556425.1">
    <property type="nucleotide sequence ID" value="XM_056697900.1"/>
</dbReference>
<evidence type="ECO:0000259" key="8">
    <source>
        <dbReference type="PROSITE" id="PS50048"/>
    </source>
</evidence>
<dbReference type="Pfam" id="PF00172">
    <property type="entry name" value="Zn_clus"/>
    <property type="match status" value="1"/>
</dbReference>
<name>A0A9W9VD42_9EURO</name>
<proteinExistence type="predicted"/>
<organism evidence="9 10">
    <name type="scientific">Penicillium cataractarum</name>
    <dbReference type="NCBI Taxonomy" id="2100454"/>
    <lineage>
        <taxon>Eukaryota</taxon>
        <taxon>Fungi</taxon>
        <taxon>Dikarya</taxon>
        <taxon>Ascomycota</taxon>
        <taxon>Pezizomycotina</taxon>
        <taxon>Eurotiomycetes</taxon>
        <taxon>Eurotiomycetidae</taxon>
        <taxon>Eurotiales</taxon>
        <taxon>Aspergillaceae</taxon>
        <taxon>Penicillium</taxon>
    </lineage>
</organism>
<dbReference type="PANTHER" id="PTHR31001">
    <property type="entry name" value="UNCHARACTERIZED TRANSCRIPTIONAL REGULATORY PROTEIN"/>
    <property type="match status" value="1"/>
</dbReference>
<dbReference type="GO" id="GO:0003677">
    <property type="term" value="F:DNA binding"/>
    <property type="evidence" value="ECO:0007669"/>
    <property type="project" value="UniProtKB-KW"/>
</dbReference>
<evidence type="ECO:0000256" key="1">
    <source>
        <dbReference type="ARBA" id="ARBA00004123"/>
    </source>
</evidence>
<sequence length="864" mass="97251">MSQVPMPTVSASNPTVAGASGSSAEKSARSPGVKGEPSASTPGTGRTTKPRSCVVCRSRKVRCDKQSPCSNCRRANIACVLPSKDRPPRWARRLVQPAPEDVMERIRTLENLVKDLSRQLEEANARTDSVGVSSAAQSPGSSTNDATGTSSTYSDHVQKQFGRLVLRDANQSRYIGSGFWSRVTDELDELKMDTEGLAQDEFDTSDEEDWFVGKTPSTQEIERTPEDRNAFIFRHNLMPSTPDLRDFHPLPSQIPFLLDVFSENVNAFLQSVHIPSTSKMIRDLRGDMTSLTPANEALMFSIYYAAVTSMEEEDVRMNFDSTKAELNLKYRLGFEHALAKADFLNVPDLVLIQALVNFLALARRHDSPRFVWMMVGIAIRMAMSLGLHRDGSNFDNLSPFETEMRRRVWWALCLFDVRASEDQGTEFTIAVDSFDTKIPLNINNSDIQPDSKQDPAEREGLTDMSISRVSIKTCELSKRMMVRGPKAPSLEEQDHMLQKIYQELDEGFLRYSTESNISYWVIVTVARLMVAKMTLFIYLPVLFSSPGEQLSEQLRTKLLIAAIEVAEYNHSLNAEQGCRQWRWIFQTYTHWHAIIYILIEIPRRPWSPLVERAWTALHSVWLIPTQSNMRKNLRVWFPLRKLMNKSTRHRKSELNRLANNPSAAEKLEIEYLTMTHPSSEAHFPAGSNAAALFLEQWKQLVQFPTEGMPVRAHVAASSDQGHSTTGNSRVSLGVQLGTEANLNSMTVPQVQQWQHGVEIGRNLSVAPSTTLDLPPNAGNSEAGPFEPPIQPATQQPNSAYLDTLLSIQPVEGDVMPSLWTNELFEHVDLGTLDNNMDLDSDIDWYNWVESAKGMEWDTDPKRIA</sequence>
<dbReference type="CDD" id="cd12148">
    <property type="entry name" value="fungal_TF_MHR"/>
    <property type="match status" value="1"/>
</dbReference>
<dbReference type="Gene3D" id="4.10.240.10">
    <property type="entry name" value="Zn(2)-C6 fungal-type DNA-binding domain"/>
    <property type="match status" value="1"/>
</dbReference>
<dbReference type="GO" id="GO:0000981">
    <property type="term" value="F:DNA-binding transcription factor activity, RNA polymerase II-specific"/>
    <property type="evidence" value="ECO:0007669"/>
    <property type="project" value="InterPro"/>
</dbReference>
<feature type="region of interest" description="Disordered" evidence="7">
    <location>
        <begin position="124"/>
        <end position="154"/>
    </location>
</feature>
<dbReference type="GO" id="GO:0008270">
    <property type="term" value="F:zinc ion binding"/>
    <property type="evidence" value="ECO:0007669"/>
    <property type="project" value="InterPro"/>
</dbReference>
<keyword evidence="2" id="KW-0479">Metal-binding</keyword>
<protein>
    <recommendedName>
        <fullName evidence="8">Zn(2)-C6 fungal-type domain-containing protein</fullName>
    </recommendedName>
</protein>
<evidence type="ECO:0000256" key="4">
    <source>
        <dbReference type="ARBA" id="ARBA00023125"/>
    </source>
</evidence>
<gene>
    <name evidence="9" type="ORF">N7496_004971</name>
</gene>
<feature type="compositionally biased region" description="Polar residues" evidence="7">
    <location>
        <begin position="38"/>
        <end position="47"/>
    </location>
</feature>
<keyword evidence="5" id="KW-0804">Transcription</keyword>
<reference evidence="9" key="2">
    <citation type="journal article" date="2023" name="IMA Fungus">
        <title>Comparative genomic study of the Penicillium genus elucidates a diverse pangenome and 15 lateral gene transfer events.</title>
        <authorList>
            <person name="Petersen C."/>
            <person name="Sorensen T."/>
            <person name="Nielsen M.R."/>
            <person name="Sondergaard T.E."/>
            <person name="Sorensen J.L."/>
            <person name="Fitzpatrick D.A."/>
            <person name="Frisvad J.C."/>
            <person name="Nielsen K.L."/>
        </authorList>
    </citation>
    <scope>NUCLEOTIDE SEQUENCE</scope>
    <source>
        <strain evidence="9">IBT 29864</strain>
    </source>
</reference>
<dbReference type="PANTHER" id="PTHR31001:SF50">
    <property type="entry name" value="ZN(II)2CYS6 TRANSCRIPTION FACTOR (EUROFUNG)"/>
    <property type="match status" value="1"/>
</dbReference>
<evidence type="ECO:0000256" key="3">
    <source>
        <dbReference type="ARBA" id="ARBA00023015"/>
    </source>
</evidence>
<dbReference type="OrthoDB" id="3989227at2759"/>
<keyword evidence="6" id="KW-0539">Nucleus</keyword>
<feature type="compositionally biased region" description="Polar residues" evidence="7">
    <location>
        <begin position="1"/>
        <end position="15"/>
    </location>
</feature>
<dbReference type="AlphaFoldDB" id="A0A9W9VD42"/>
<evidence type="ECO:0000313" key="10">
    <source>
        <dbReference type="Proteomes" id="UP001147782"/>
    </source>
</evidence>
<dbReference type="InterPro" id="IPR050613">
    <property type="entry name" value="Sec_Metabolite_Reg"/>
</dbReference>
<dbReference type="InterPro" id="IPR001138">
    <property type="entry name" value="Zn2Cys6_DnaBD"/>
</dbReference>
<dbReference type="SMART" id="SM00906">
    <property type="entry name" value="Fungal_trans"/>
    <property type="match status" value="1"/>
</dbReference>
<dbReference type="Pfam" id="PF04082">
    <property type="entry name" value="Fungal_trans"/>
    <property type="match status" value="1"/>
</dbReference>
<dbReference type="GeneID" id="81437079"/>